<proteinExistence type="predicted"/>
<evidence type="ECO:0000313" key="1">
    <source>
        <dbReference type="EMBL" id="PPK89817.1"/>
    </source>
</evidence>
<sequence>MRWEESFPFEGRIVWLTAEQGGRMSGPPATPAEHDYAATAHVPPWTEENGSASFVLRVADRHGWTSRAEGTWLVQQDDERFLVHPGTVIVVTEGYKVVAYFHVDTVSSDR</sequence>
<name>A0A2S6IBT5_9ACTN</name>
<dbReference type="RefSeq" id="WP_104435964.1">
    <property type="nucleotide sequence ID" value="NZ_PTJD01000030.1"/>
</dbReference>
<dbReference type="AlphaFoldDB" id="A0A2S6IBT5"/>
<gene>
    <name evidence="1" type="ORF">CLV92_1306</name>
</gene>
<evidence type="ECO:0000313" key="2">
    <source>
        <dbReference type="Proteomes" id="UP000239485"/>
    </source>
</evidence>
<comment type="caution">
    <text evidence="1">The sequence shown here is derived from an EMBL/GenBank/DDBJ whole genome shotgun (WGS) entry which is preliminary data.</text>
</comment>
<dbReference type="Proteomes" id="UP000239485">
    <property type="component" value="Unassembled WGS sequence"/>
</dbReference>
<dbReference type="OrthoDB" id="3825717at2"/>
<accession>A0A2S6IBT5</accession>
<keyword evidence="2" id="KW-1185">Reference proteome</keyword>
<reference evidence="1 2" key="1">
    <citation type="submission" date="2018-02" db="EMBL/GenBank/DDBJ databases">
        <title>Genomic Encyclopedia of Archaeal and Bacterial Type Strains, Phase II (KMG-II): from individual species to whole genera.</title>
        <authorList>
            <person name="Goeker M."/>
        </authorList>
    </citation>
    <scope>NUCLEOTIDE SEQUENCE [LARGE SCALE GENOMIC DNA]</scope>
    <source>
        <strain evidence="1 2">DSM 22857</strain>
    </source>
</reference>
<protein>
    <submittedName>
        <fullName evidence="1">Uncharacterized protein</fullName>
    </submittedName>
</protein>
<dbReference type="EMBL" id="PTJD01000030">
    <property type="protein sequence ID" value="PPK89817.1"/>
    <property type="molecule type" value="Genomic_DNA"/>
</dbReference>
<organism evidence="1 2">
    <name type="scientific">Kineococcus xinjiangensis</name>
    <dbReference type="NCBI Taxonomy" id="512762"/>
    <lineage>
        <taxon>Bacteria</taxon>
        <taxon>Bacillati</taxon>
        <taxon>Actinomycetota</taxon>
        <taxon>Actinomycetes</taxon>
        <taxon>Kineosporiales</taxon>
        <taxon>Kineosporiaceae</taxon>
        <taxon>Kineococcus</taxon>
    </lineage>
</organism>